<evidence type="ECO:0000313" key="2">
    <source>
        <dbReference type="EMBL" id="TNV75404.1"/>
    </source>
</evidence>
<evidence type="ECO:0000256" key="1">
    <source>
        <dbReference type="SAM" id="MobiDB-lite"/>
    </source>
</evidence>
<name>A0A8J8NIN0_HALGN</name>
<proteinExistence type="predicted"/>
<feature type="region of interest" description="Disordered" evidence="1">
    <location>
        <begin position="96"/>
        <end position="135"/>
    </location>
</feature>
<sequence>MSGLSCDQIWTIKGRSISNFIIYQFVLRPSRTFSPTSSLTLSLASLTHLSSYPPPPPTPLITLVHAIRATLLCNQTMGPPQKYEFNRLTFHQLMGQEKHRNETYSNSENRARWQNHSDRPLQAKKKKRQTDAESP</sequence>
<protein>
    <submittedName>
        <fullName evidence="2">Uncharacterized protein</fullName>
    </submittedName>
</protein>
<organism evidence="2 3">
    <name type="scientific">Halteria grandinella</name>
    <dbReference type="NCBI Taxonomy" id="5974"/>
    <lineage>
        <taxon>Eukaryota</taxon>
        <taxon>Sar</taxon>
        <taxon>Alveolata</taxon>
        <taxon>Ciliophora</taxon>
        <taxon>Intramacronucleata</taxon>
        <taxon>Spirotrichea</taxon>
        <taxon>Stichotrichia</taxon>
        <taxon>Sporadotrichida</taxon>
        <taxon>Halteriidae</taxon>
        <taxon>Halteria</taxon>
    </lineage>
</organism>
<evidence type="ECO:0000313" key="3">
    <source>
        <dbReference type="Proteomes" id="UP000785679"/>
    </source>
</evidence>
<dbReference type="Proteomes" id="UP000785679">
    <property type="component" value="Unassembled WGS sequence"/>
</dbReference>
<feature type="compositionally biased region" description="Basic and acidic residues" evidence="1">
    <location>
        <begin position="109"/>
        <end position="121"/>
    </location>
</feature>
<dbReference type="AlphaFoldDB" id="A0A8J8NIN0"/>
<accession>A0A8J8NIN0</accession>
<keyword evidence="3" id="KW-1185">Reference proteome</keyword>
<reference evidence="2" key="1">
    <citation type="submission" date="2019-06" db="EMBL/GenBank/DDBJ databases">
        <authorList>
            <person name="Zheng W."/>
        </authorList>
    </citation>
    <scope>NUCLEOTIDE SEQUENCE</scope>
    <source>
        <strain evidence="2">QDHG01</strain>
    </source>
</reference>
<gene>
    <name evidence="2" type="ORF">FGO68_gene15829</name>
</gene>
<dbReference type="EMBL" id="RRYP01015676">
    <property type="protein sequence ID" value="TNV75404.1"/>
    <property type="molecule type" value="Genomic_DNA"/>
</dbReference>
<comment type="caution">
    <text evidence="2">The sequence shown here is derived from an EMBL/GenBank/DDBJ whole genome shotgun (WGS) entry which is preliminary data.</text>
</comment>